<evidence type="ECO:0000313" key="17">
    <source>
        <dbReference type="EMBL" id="WIM05976.1"/>
    </source>
</evidence>
<keyword evidence="2 13" id="KW-1003">Cell membrane</keyword>
<feature type="binding site" evidence="13 14">
    <location>
        <position position="153"/>
    </location>
    <ligand>
        <name>[4Fe-4S] cluster</name>
        <dbReference type="ChEBI" id="CHEBI:49883"/>
        <label>2</label>
    </ligand>
</feature>
<dbReference type="SUPFAM" id="SSF54862">
    <property type="entry name" value="4Fe-4S ferredoxins"/>
    <property type="match status" value="1"/>
</dbReference>
<feature type="binding site" evidence="13 14">
    <location>
        <position position="113"/>
    </location>
    <ligand>
        <name>[4Fe-4S] cluster</name>
        <dbReference type="ChEBI" id="CHEBI:49883"/>
        <label>2</label>
    </ligand>
</feature>
<accession>A0AA49FL67</accession>
<dbReference type="GO" id="GO:0005886">
    <property type="term" value="C:plasma membrane"/>
    <property type="evidence" value="ECO:0007669"/>
    <property type="project" value="UniProtKB-SubCell"/>
</dbReference>
<sequence>MITALLVMALGAVVLGGALGYASVKFRIEGDPLVEKIDAILPQTQCGQCGYPGCKPYAEAIARGEADINCCPPGGEEGIRKLADLLGREFKPLSAEHGVEKPKSVAFIDEHLCIGCTLCLQACPVDAIVGAAKQMHTIVGALCTGCELCVKPCPVDCIRMVPIAESVESWKWKYPA</sequence>
<dbReference type="FunFam" id="1.10.15.40:FF:000001">
    <property type="entry name" value="Ion-translocating oxidoreductase complex subunit B"/>
    <property type="match status" value="1"/>
</dbReference>
<proteinExistence type="inferred from homology"/>
<dbReference type="GO" id="GO:0046872">
    <property type="term" value="F:metal ion binding"/>
    <property type="evidence" value="ECO:0007669"/>
    <property type="project" value="UniProtKB-KW"/>
</dbReference>
<organism evidence="17">
    <name type="scientific">Candidatus Nitricoxidivorans perseverans</name>
    <dbReference type="NCBI Taxonomy" id="2975601"/>
    <lineage>
        <taxon>Bacteria</taxon>
        <taxon>Pseudomonadati</taxon>
        <taxon>Pseudomonadota</taxon>
        <taxon>Betaproteobacteria</taxon>
        <taxon>Nitrosomonadales</taxon>
        <taxon>Sterolibacteriaceae</taxon>
        <taxon>Candidatus Nitricoxidivorans</taxon>
    </lineage>
</organism>
<keyword evidence="11 13" id="KW-0472">Membrane</keyword>
<dbReference type="PROSITE" id="PS51379">
    <property type="entry name" value="4FE4S_FER_2"/>
    <property type="match status" value="2"/>
</dbReference>
<feature type="domain" description="4Fe-4S ferredoxin-type" evidence="15">
    <location>
        <begin position="104"/>
        <end position="133"/>
    </location>
</feature>
<feature type="binding site" evidence="13 14">
    <location>
        <position position="49"/>
    </location>
    <ligand>
        <name>[4Fe-4S] cluster</name>
        <dbReference type="ChEBI" id="CHEBI:49883"/>
        <label>1</label>
    </ligand>
</feature>
<comment type="subcellular location">
    <subcellularLocation>
        <location evidence="13">Cell inner membrane</location>
    </subcellularLocation>
</comment>
<feature type="binding site" evidence="13 14">
    <location>
        <position position="143"/>
    </location>
    <ligand>
        <name>[4Fe-4S] cluster</name>
        <dbReference type="ChEBI" id="CHEBI:49883"/>
        <label>3</label>
    </ligand>
</feature>
<comment type="similarity">
    <text evidence="13">Belongs to the 4Fe4S bacterial-type ferredoxin family. RnfB subfamily.</text>
</comment>
<feature type="domain" description="4Fe-4S" evidence="16">
    <location>
        <begin position="29"/>
        <end position="88"/>
    </location>
</feature>
<dbReference type="InterPro" id="IPR017900">
    <property type="entry name" value="4Fe4S_Fe_S_CS"/>
</dbReference>
<dbReference type="NCBIfam" id="TIGR01944">
    <property type="entry name" value="rnfB"/>
    <property type="match status" value="1"/>
</dbReference>
<dbReference type="PROSITE" id="PS51656">
    <property type="entry name" value="4FE4S"/>
    <property type="match status" value="1"/>
</dbReference>
<feature type="binding site" evidence="13 14">
    <location>
        <position position="119"/>
    </location>
    <ligand>
        <name>[4Fe-4S] cluster</name>
        <dbReference type="ChEBI" id="CHEBI:49883"/>
        <label>2</label>
    </ligand>
</feature>
<feature type="binding site" evidence="13 14">
    <location>
        <position position="54"/>
    </location>
    <ligand>
        <name>[4Fe-4S] cluster</name>
        <dbReference type="ChEBI" id="CHEBI:49883"/>
        <label>1</label>
    </ligand>
</feature>
<dbReference type="PANTHER" id="PTHR42859">
    <property type="entry name" value="OXIDOREDUCTASE"/>
    <property type="match status" value="1"/>
</dbReference>
<dbReference type="GO" id="GO:0022900">
    <property type="term" value="P:electron transport chain"/>
    <property type="evidence" value="ECO:0007669"/>
    <property type="project" value="UniProtKB-UniRule"/>
</dbReference>
<dbReference type="Gene3D" id="3.30.70.20">
    <property type="match status" value="1"/>
</dbReference>
<evidence type="ECO:0000256" key="7">
    <source>
        <dbReference type="ARBA" id="ARBA00022967"/>
    </source>
</evidence>
<dbReference type="GO" id="GO:0051539">
    <property type="term" value="F:4 iron, 4 sulfur cluster binding"/>
    <property type="evidence" value="ECO:0007669"/>
    <property type="project" value="UniProtKB-UniRule"/>
</dbReference>
<evidence type="ECO:0000259" key="15">
    <source>
        <dbReference type="PROSITE" id="PS51379"/>
    </source>
</evidence>
<feature type="binding site" evidence="13 14">
    <location>
        <position position="146"/>
    </location>
    <ligand>
        <name>[4Fe-4S] cluster</name>
        <dbReference type="ChEBI" id="CHEBI:49883"/>
        <label>3</label>
    </ligand>
</feature>
<dbReference type="Pfam" id="PF04060">
    <property type="entry name" value="FeS"/>
    <property type="match status" value="1"/>
</dbReference>
<comment type="caution">
    <text evidence="13">Lacks conserved residue(s) required for the propagation of feature annotation.</text>
</comment>
<evidence type="ECO:0000256" key="6">
    <source>
        <dbReference type="ARBA" id="ARBA00022737"/>
    </source>
</evidence>
<comment type="function">
    <text evidence="13">Part of a membrane-bound complex that couples electron transfer with translocation of ions across the membrane.</text>
</comment>
<dbReference type="HAMAP" id="MF_00463">
    <property type="entry name" value="RsxB_RnfB"/>
    <property type="match status" value="1"/>
</dbReference>
<evidence type="ECO:0000256" key="2">
    <source>
        <dbReference type="ARBA" id="ARBA00022475"/>
    </source>
</evidence>
<evidence type="ECO:0000259" key="16">
    <source>
        <dbReference type="PROSITE" id="PS51656"/>
    </source>
</evidence>
<feature type="binding site" evidence="13 14">
    <location>
        <position position="149"/>
    </location>
    <ligand>
        <name>[4Fe-4S] cluster</name>
        <dbReference type="ChEBI" id="CHEBI:49883"/>
        <label>3</label>
    </ligand>
</feature>
<feature type="region of interest" description="Hydrophobic" evidence="13">
    <location>
        <begin position="1"/>
        <end position="23"/>
    </location>
</feature>
<dbReference type="EMBL" id="CP107246">
    <property type="protein sequence ID" value="WIM05976.1"/>
    <property type="molecule type" value="Genomic_DNA"/>
</dbReference>
<dbReference type="PANTHER" id="PTHR42859:SF3">
    <property type="entry name" value="ION-TRANSLOCATING OXIDOREDUCTASE COMPLEX SUBUNIT B"/>
    <property type="match status" value="1"/>
</dbReference>
<comment type="subunit">
    <text evidence="13">The complex is composed of six subunits: RnfA, RnfB, RnfC, RnfD, RnfE and RnfG.</text>
</comment>
<dbReference type="InterPro" id="IPR017896">
    <property type="entry name" value="4Fe4S_Fe-S-bd"/>
</dbReference>
<dbReference type="AlphaFoldDB" id="A0AA49FL67"/>
<keyword evidence="6 13" id="KW-0677">Repeat</keyword>
<feature type="binding site" evidence="13 14">
    <location>
        <position position="116"/>
    </location>
    <ligand>
        <name>[4Fe-4S] cluster</name>
        <dbReference type="ChEBI" id="CHEBI:49883"/>
        <label>2</label>
    </ligand>
</feature>
<keyword evidence="9 13" id="KW-0408">Iron</keyword>
<keyword evidence="8 13" id="KW-0249">Electron transport</keyword>
<evidence type="ECO:0000256" key="10">
    <source>
        <dbReference type="ARBA" id="ARBA00023014"/>
    </source>
</evidence>
<evidence type="ECO:0000256" key="11">
    <source>
        <dbReference type="ARBA" id="ARBA00023136"/>
    </source>
</evidence>
<reference evidence="17" key="1">
    <citation type="journal article" date="2023" name="Nat. Microbiol.">
        <title>Enrichment and characterization of a nitric oxide-reducing microbial community in a continuous bioreactor.</title>
        <authorList>
            <person name="Garrido-Amador P."/>
            <person name="Stortenbeker N."/>
            <person name="Wessels H.J.C.T."/>
            <person name="Speth D.R."/>
            <person name="Garcia-Heredia I."/>
            <person name="Kartal B."/>
        </authorList>
    </citation>
    <scope>NUCLEOTIDE SEQUENCE</scope>
    <source>
        <strain evidence="17">MAG1</strain>
    </source>
</reference>
<evidence type="ECO:0000256" key="13">
    <source>
        <dbReference type="HAMAP-Rule" id="MF_00463"/>
    </source>
</evidence>
<dbReference type="PIRSF" id="PIRSF005784">
    <property type="entry name" value="Elect_transpt_RnfB"/>
    <property type="match status" value="1"/>
</dbReference>
<dbReference type="NCBIfam" id="NF003475">
    <property type="entry name" value="PRK05113.1"/>
    <property type="match status" value="1"/>
</dbReference>
<evidence type="ECO:0000256" key="9">
    <source>
        <dbReference type="ARBA" id="ARBA00023004"/>
    </source>
</evidence>
<dbReference type="InterPro" id="IPR016463">
    <property type="entry name" value="RnfB/RsxB_Proteobac"/>
</dbReference>
<feature type="binding site" evidence="13 14">
    <location>
        <position position="46"/>
    </location>
    <ligand>
        <name>[4Fe-4S] cluster</name>
        <dbReference type="ChEBI" id="CHEBI:49883"/>
        <label>1</label>
    </ligand>
</feature>
<evidence type="ECO:0000256" key="1">
    <source>
        <dbReference type="ARBA" id="ARBA00022448"/>
    </source>
</evidence>
<keyword evidence="1 13" id="KW-0813">Transport</keyword>
<comment type="cofactor">
    <cofactor evidence="13 14">
        <name>[4Fe-4S] cluster</name>
        <dbReference type="ChEBI" id="CHEBI:49883"/>
    </cofactor>
    <text evidence="13 14">Binds 3 [4Fe-4S] clusters.</text>
</comment>
<evidence type="ECO:0000256" key="8">
    <source>
        <dbReference type="ARBA" id="ARBA00022982"/>
    </source>
</evidence>
<dbReference type="EC" id="7.-.-.-" evidence="13"/>
<feature type="binding site" evidence="13 14">
    <location>
        <position position="123"/>
    </location>
    <ligand>
        <name>[4Fe-4S] cluster</name>
        <dbReference type="ChEBI" id="CHEBI:49883"/>
        <label>3</label>
    </ligand>
</feature>
<gene>
    <name evidence="17" type="primary">rsxB</name>
    <name evidence="13" type="synonym">rnfB</name>
    <name evidence="17" type="ORF">OHM77_01405</name>
</gene>
<feature type="domain" description="4Fe-4S ferredoxin-type" evidence="15">
    <location>
        <begin position="134"/>
        <end position="163"/>
    </location>
</feature>
<evidence type="ECO:0000256" key="14">
    <source>
        <dbReference type="PIRSR" id="PIRSR005784-1"/>
    </source>
</evidence>
<evidence type="ECO:0000256" key="4">
    <source>
        <dbReference type="ARBA" id="ARBA00022519"/>
    </source>
</evidence>
<dbReference type="Proteomes" id="UP001234916">
    <property type="component" value="Chromosome"/>
</dbReference>
<protein>
    <recommendedName>
        <fullName evidence="12 13">Ion-translocating oxidoreductase complex subunit B</fullName>
        <ecNumber evidence="13">7.-.-.-</ecNumber>
    </recommendedName>
    <alternativeName>
        <fullName evidence="13">Rnf electron transport complex subunit B</fullName>
    </alternativeName>
</protein>
<dbReference type="GO" id="GO:0009055">
    <property type="term" value="F:electron transfer activity"/>
    <property type="evidence" value="ECO:0007669"/>
    <property type="project" value="InterPro"/>
</dbReference>
<keyword evidence="4 13" id="KW-0997">Cell inner membrane</keyword>
<dbReference type="Gene3D" id="1.10.15.40">
    <property type="entry name" value="Electron transport complex subunit B, putative Fe-S cluster"/>
    <property type="match status" value="1"/>
</dbReference>
<evidence type="ECO:0000256" key="5">
    <source>
        <dbReference type="ARBA" id="ARBA00022723"/>
    </source>
</evidence>
<dbReference type="InterPro" id="IPR007202">
    <property type="entry name" value="4Fe-4S_dom"/>
</dbReference>
<dbReference type="Pfam" id="PF14697">
    <property type="entry name" value="Fer4_21"/>
    <property type="match status" value="1"/>
</dbReference>
<evidence type="ECO:0000256" key="12">
    <source>
        <dbReference type="ARBA" id="ARBA00067794"/>
    </source>
</evidence>
<evidence type="ECO:0000256" key="3">
    <source>
        <dbReference type="ARBA" id="ARBA00022485"/>
    </source>
</evidence>
<dbReference type="InterPro" id="IPR010207">
    <property type="entry name" value="Elect_transpt_cplx_RnfB/RsxB"/>
</dbReference>
<keyword evidence="7 13" id="KW-1278">Translocase</keyword>
<dbReference type="PROSITE" id="PS00198">
    <property type="entry name" value="4FE4S_FER_1"/>
    <property type="match status" value="2"/>
</dbReference>
<name>A0AA49FL67_9PROT</name>
<feature type="binding site" evidence="13 14">
    <location>
        <position position="71"/>
    </location>
    <ligand>
        <name>[4Fe-4S] cluster</name>
        <dbReference type="ChEBI" id="CHEBI:49883"/>
        <label>1</label>
    </ligand>
</feature>
<dbReference type="InterPro" id="IPR050294">
    <property type="entry name" value="RnfB_subfamily"/>
</dbReference>
<keyword evidence="10 13" id="KW-0411">Iron-sulfur</keyword>
<dbReference type="KEGG" id="npv:OHM77_01405"/>
<keyword evidence="5 13" id="KW-0479">Metal-binding</keyword>
<keyword evidence="3 13" id="KW-0004">4Fe-4S</keyword>